<dbReference type="Proteomes" id="UP000245021">
    <property type="component" value="Unassembled WGS sequence"/>
</dbReference>
<name>A0A2R5HFG9_9LACT</name>
<dbReference type="AlphaFoldDB" id="A0A2R5HFG9"/>
<evidence type="ECO:0000313" key="2">
    <source>
        <dbReference type="Proteomes" id="UP000245021"/>
    </source>
</evidence>
<keyword evidence="2" id="KW-1185">Reference proteome</keyword>
<organism evidence="1 2">
    <name type="scientific">Lactococcus termiticola</name>
    <dbReference type="NCBI Taxonomy" id="2169526"/>
    <lineage>
        <taxon>Bacteria</taxon>
        <taxon>Bacillati</taxon>
        <taxon>Bacillota</taxon>
        <taxon>Bacilli</taxon>
        <taxon>Lactobacillales</taxon>
        <taxon>Streptococcaceae</taxon>
        <taxon>Lactococcus</taxon>
    </lineage>
</organism>
<proteinExistence type="predicted"/>
<gene>
    <name evidence="1" type="ORF">NtB2_00921</name>
</gene>
<protein>
    <submittedName>
        <fullName evidence="1">Uncharacterized protein</fullName>
    </submittedName>
</protein>
<comment type="caution">
    <text evidence="1">The sequence shown here is derived from an EMBL/GenBank/DDBJ whole genome shotgun (WGS) entry which is preliminary data.</text>
</comment>
<sequence length="38" mass="4134">MTIVFALAISIVLSALGRLAVQLTSAYSIKKNADRNQR</sequence>
<accession>A0A2R5HFG9</accession>
<evidence type="ECO:0000313" key="1">
    <source>
        <dbReference type="EMBL" id="GBG96797.1"/>
    </source>
</evidence>
<reference evidence="1 2" key="1">
    <citation type="journal article" date="2018" name="Genome Announc.">
        <title>Draft Genome Sequence of Lactococcus sp. Strain NtB2 (JCM 32569), Isolated from the Gut of the Higher Termite Nasutitermes takasagoensis.</title>
        <authorList>
            <person name="Noda S."/>
            <person name="Aihara C."/>
            <person name="Yuki M."/>
            <person name="Ohkuma M."/>
        </authorList>
    </citation>
    <scope>NUCLEOTIDE SEQUENCE [LARGE SCALE GENOMIC DNA]</scope>
    <source>
        <strain evidence="1 2">NtB2</strain>
    </source>
</reference>
<dbReference type="EMBL" id="BFFO01000005">
    <property type="protein sequence ID" value="GBG96797.1"/>
    <property type="molecule type" value="Genomic_DNA"/>
</dbReference>